<dbReference type="Pfam" id="PF00358">
    <property type="entry name" value="PTS_EIIA_1"/>
    <property type="match status" value="1"/>
</dbReference>
<dbReference type="Gene3D" id="2.70.70.10">
    <property type="entry name" value="Glucose Permease (Domain IIA)"/>
    <property type="match status" value="1"/>
</dbReference>
<dbReference type="InterPro" id="IPR003352">
    <property type="entry name" value="PTS_EIIC"/>
</dbReference>
<reference evidence="13" key="2">
    <citation type="journal article" date="2021" name="PeerJ">
        <title>Extensive microbial diversity within the chicken gut microbiome revealed by metagenomics and culture.</title>
        <authorList>
            <person name="Gilroy R."/>
            <person name="Ravi A."/>
            <person name="Getino M."/>
            <person name="Pursley I."/>
            <person name="Horton D.L."/>
            <person name="Alikhan N.F."/>
            <person name="Baker D."/>
            <person name="Gharbi K."/>
            <person name="Hall N."/>
            <person name="Watson M."/>
            <person name="Adriaenssens E.M."/>
            <person name="Foster-Nyarko E."/>
            <person name="Jarju S."/>
            <person name="Secka A."/>
            <person name="Antonio M."/>
            <person name="Oren A."/>
            <person name="Chaudhuri R.R."/>
            <person name="La Ragione R."/>
            <person name="Hildebrand F."/>
            <person name="Pallen M.J."/>
        </authorList>
    </citation>
    <scope>NUCLEOTIDE SEQUENCE</scope>
    <source>
        <strain evidence="13">CHK195-11698</strain>
    </source>
</reference>
<evidence type="ECO:0000256" key="3">
    <source>
        <dbReference type="ARBA" id="ARBA00022475"/>
    </source>
</evidence>
<dbReference type="GO" id="GO:0015771">
    <property type="term" value="P:trehalose transport"/>
    <property type="evidence" value="ECO:0007669"/>
    <property type="project" value="TreeGrafter"/>
</dbReference>
<keyword evidence="4 13" id="KW-0762">Sugar transport</keyword>
<evidence type="ECO:0000256" key="8">
    <source>
        <dbReference type="ARBA" id="ARBA00022989"/>
    </source>
</evidence>
<organism evidence="13 14">
    <name type="scientific">Candidatus Fimiplasma intestinipullorum</name>
    <dbReference type="NCBI Taxonomy" id="2840825"/>
    <lineage>
        <taxon>Bacteria</taxon>
        <taxon>Bacillati</taxon>
        <taxon>Bacillota</taxon>
        <taxon>Clostridia</taxon>
        <taxon>Eubacteriales</taxon>
        <taxon>Candidatus Fimiplasma</taxon>
    </lineage>
</organism>
<keyword evidence="9 10" id="KW-0472">Membrane</keyword>
<dbReference type="FunFam" id="2.70.70.10:FF:000001">
    <property type="entry name" value="PTS system glucose-specific IIA component"/>
    <property type="match status" value="1"/>
</dbReference>
<feature type="transmembrane region" description="Helical" evidence="10">
    <location>
        <begin position="108"/>
        <end position="135"/>
    </location>
</feature>
<dbReference type="AlphaFoldDB" id="A0A9D1HLF8"/>
<evidence type="ECO:0000256" key="6">
    <source>
        <dbReference type="ARBA" id="ARBA00022683"/>
    </source>
</evidence>
<name>A0A9D1HLF8_9FIRM</name>
<evidence type="ECO:0000256" key="7">
    <source>
        <dbReference type="ARBA" id="ARBA00022692"/>
    </source>
</evidence>
<gene>
    <name evidence="13" type="ORF">IAD15_00725</name>
</gene>
<keyword evidence="3" id="KW-1003">Cell membrane</keyword>
<evidence type="ECO:0000256" key="1">
    <source>
        <dbReference type="ARBA" id="ARBA00004651"/>
    </source>
</evidence>
<accession>A0A9D1HLF8</accession>
<dbReference type="PROSITE" id="PS00371">
    <property type="entry name" value="PTS_EIIA_TYPE_1_HIS"/>
    <property type="match status" value="1"/>
</dbReference>
<keyword evidence="5" id="KW-0808">Transferase</keyword>
<keyword evidence="6" id="KW-0598">Phosphotransferase system</keyword>
<proteinExistence type="predicted"/>
<dbReference type="GO" id="GO:0090589">
    <property type="term" value="F:protein-phosphocysteine-trehalose phosphotransferase system transporter activity"/>
    <property type="evidence" value="ECO:0007669"/>
    <property type="project" value="TreeGrafter"/>
</dbReference>
<dbReference type="PANTHER" id="PTHR30175">
    <property type="entry name" value="PHOSPHOTRANSFERASE SYSTEM TRANSPORT PROTEIN"/>
    <property type="match status" value="1"/>
</dbReference>
<feature type="domain" description="PTS EIIC type-1" evidence="12">
    <location>
        <begin position="1"/>
        <end position="292"/>
    </location>
</feature>
<keyword evidence="2" id="KW-0813">Transport</keyword>
<dbReference type="PANTHER" id="PTHR30175:SF1">
    <property type="entry name" value="PTS SYSTEM ARBUTIN-, CELLOBIOSE-, AND SALICIN-SPECIFIC EIIBC COMPONENT-RELATED"/>
    <property type="match status" value="1"/>
</dbReference>
<feature type="domain" description="PTS EIIA type-1" evidence="11">
    <location>
        <begin position="303"/>
        <end position="407"/>
    </location>
</feature>
<dbReference type="PROSITE" id="PS51103">
    <property type="entry name" value="PTS_EIIC_TYPE_1"/>
    <property type="match status" value="1"/>
</dbReference>
<comment type="caution">
    <text evidence="13">The sequence shown here is derived from an EMBL/GenBank/DDBJ whole genome shotgun (WGS) entry which is preliminary data.</text>
</comment>
<feature type="transmembrane region" description="Helical" evidence="10">
    <location>
        <begin position="155"/>
        <end position="177"/>
    </location>
</feature>
<evidence type="ECO:0000313" key="13">
    <source>
        <dbReference type="EMBL" id="HIU12588.1"/>
    </source>
</evidence>
<keyword evidence="8 10" id="KW-1133">Transmembrane helix</keyword>
<evidence type="ECO:0000256" key="2">
    <source>
        <dbReference type="ARBA" id="ARBA00022448"/>
    </source>
</evidence>
<dbReference type="GO" id="GO:0009401">
    <property type="term" value="P:phosphoenolpyruvate-dependent sugar phosphotransferase system"/>
    <property type="evidence" value="ECO:0007669"/>
    <property type="project" value="UniProtKB-KW"/>
</dbReference>
<dbReference type="EMBL" id="DVMJ01000005">
    <property type="protein sequence ID" value="HIU12588.1"/>
    <property type="molecule type" value="Genomic_DNA"/>
</dbReference>
<protein>
    <submittedName>
        <fullName evidence="13">PTS glucose transporter subunit IIA</fullName>
    </submittedName>
</protein>
<dbReference type="Proteomes" id="UP000824175">
    <property type="component" value="Unassembled WGS sequence"/>
</dbReference>
<feature type="transmembrane region" description="Helical" evidence="10">
    <location>
        <begin position="6"/>
        <end position="34"/>
    </location>
</feature>
<dbReference type="GO" id="GO:0008982">
    <property type="term" value="F:protein-N(PI)-phosphohistidine-sugar phosphotransferase activity"/>
    <property type="evidence" value="ECO:0007669"/>
    <property type="project" value="InterPro"/>
</dbReference>
<sequence length="433" mass="46269">MLGTTIFTYLPVGIVYGVVQKLGGTPILGIVLGLVLCLEEIGYAGSVMVAILAGLALGLIEKGLRHICPNSISMLLVPLLSLVISCALVLAGLGPLGSWLDSTLSRGLYLLLISPAGLLVSFVLGVGYVCLVMTGMHHLTLPLDLIFISGYGYTMLWPLLALCNIAQASSALGMYVLQYKDARIRKQNREACISCYMGVSEPALFGINQKYRYPLYAGMIGSGVACLLANGWQVKALSVGIGGLAGIFSIEVVDWLHYLICMAVAIVLPVMLTLAIGLIKKSRREVFLSPAEGIIHPLSEVPDTVFASGMMGEGLAIELVGDTIYAPMSGEVSMVFPTKHAYGLKLSDGSEVLIHIGLDTVALNGQGFDCRVEAGQTVRQGDILCIIDRAYILNQGKSLMTPIVWTDHQTITLVRTGRVQAQEKGLVQKVDRS</sequence>
<evidence type="ECO:0000256" key="4">
    <source>
        <dbReference type="ARBA" id="ARBA00022597"/>
    </source>
</evidence>
<dbReference type="InterPro" id="IPR011055">
    <property type="entry name" value="Dup_hybrid_motif"/>
</dbReference>
<dbReference type="SUPFAM" id="SSF51261">
    <property type="entry name" value="Duplicated hybrid motif"/>
    <property type="match status" value="1"/>
</dbReference>
<dbReference type="NCBIfam" id="TIGR00830">
    <property type="entry name" value="PTBA"/>
    <property type="match status" value="1"/>
</dbReference>
<evidence type="ECO:0000256" key="10">
    <source>
        <dbReference type="SAM" id="Phobius"/>
    </source>
</evidence>
<evidence type="ECO:0000256" key="9">
    <source>
        <dbReference type="ARBA" id="ARBA00023136"/>
    </source>
</evidence>
<reference evidence="13" key="1">
    <citation type="submission" date="2020-10" db="EMBL/GenBank/DDBJ databases">
        <authorList>
            <person name="Gilroy R."/>
        </authorList>
    </citation>
    <scope>NUCLEOTIDE SEQUENCE</scope>
    <source>
        <strain evidence="13">CHK195-11698</strain>
    </source>
</reference>
<keyword evidence="7 10" id="KW-0812">Transmembrane</keyword>
<evidence type="ECO:0000256" key="5">
    <source>
        <dbReference type="ARBA" id="ARBA00022679"/>
    </source>
</evidence>
<dbReference type="Pfam" id="PF02378">
    <property type="entry name" value="PTS_EIIC"/>
    <property type="match status" value="1"/>
</dbReference>
<dbReference type="PROSITE" id="PS51093">
    <property type="entry name" value="PTS_EIIA_TYPE_1"/>
    <property type="match status" value="1"/>
</dbReference>
<feature type="transmembrane region" description="Helical" evidence="10">
    <location>
        <begin position="72"/>
        <end position="96"/>
    </location>
</feature>
<comment type="subcellular location">
    <subcellularLocation>
        <location evidence="1">Cell membrane</location>
        <topology evidence="1">Multi-pass membrane protein</topology>
    </subcellularLocation>
</comment>
<dbReference type="InterPro" id="IPR013013">
    <property type="entry name" value="PTS_EIIC_1"/>
</dbReference>
<evidence type="ECO:0000259" key="11">
    <source>
        <dbReference type="PROSITE" id="PS51093"/>
    </source>
</evidence>
<dbReference type="InterPro" id="IPR001127">
    <property type="entry name" value="PTS_EIIA_1_perm"/>
</dbReference>
<feature type="transmembrane region" description="Helical" evidence="10">
    <location>
        <begin position="215"/>
        <end position="235"/>
    </location>
</feature>
<dbReference type="InterPro" id="IPR050558">
    <property type="entry name" value="PTS_Sugar-Specific_Components"/>
</dbReference>
<feature type="transmembrane region" description="Helical" evidence="10">
    <location>
        <begin position="41"/>
        <end position="60"/>
    </location>
</feature>
<feature type="transmembrane region" description="Helical" evidence="10">
    <location>
        <begin position="255"/>
        <end position="279"/>
    </location>
</feature>
<evidence type="ECO:0000259" key="12">
    <source>
        <dbReference type="PROSITE" id="PS51103"/>
    </source>
</evidence>
<dbReference type="GO" id="GO:0005886">
    <property type="term" value="C:plasma membrane"/>
    <property type="evidence" value="ECO:0007669"/>
    <property type="project" value="UniProtKB-SubCell"/>
</dbReference>
<evidence type="ECO:0000313" key="14">
    <source>
        <dbReference type="Proteomes" id="UP000824175"/>
    </source>
</evidence>